<keyword evidence="1" id="KW-0812">Transmembrane</keyword>
<gene>
    <name evidence="2" type="ORF">IAC44_02825</name>
</gene>
<dbReference type="Pfam" id="PF02405">
    <property type="entry name" value="MlaE"/>
    <property type="match status" value="1"/>
</dbReference>
<name>A0A9D1HA16_9FLAO</name>
<comment type="caution">
    <text evidence="2">The sequence shown here is derived from an EMBL/GenBank/DDBJ whole genome shotgun (WGS) entry which is preliminary data.</text>
</comment>
<evidence type="ECO:0000313" key="3">
    <source>
        <dbReference type="Proteomes" id="UP000824161"/>
    </source>
</evidence>
<protein>
    <submittedName>
        <fullName evidence="2">ABC transporter permease</fullName>
    </submittedName>
</protein>
<keyword evidence="1" id="KW-0472">Membrane</keyword>
<dbReference type="PANTHER" id="PTHR30188:SF4">
    <property type="entry name" value="PROTEIN TRIGALACTOSYLDIACYLGLYCEROL 1, CHLOROPLASTIC"/>
    <property type="match status" value="1"/>
</dbReference>
<dbReference type="GO" id="GO:0005548">
    <property type="term" value="F:phospholipid transporter activity"/>
    <property type="evidence" value="ECO:0007669"/>
    <property type="project" value="TreeGrafter"/>
</dbReference>
<dbReference type="InterPro" id="IPR030802">
    <property type="entry name" value="Permease_MalE"/>
</dbReference>
<proteinExistence type="predicted"/>
<feature type="transmembrane region" description="Helical" evidence="1">
    <location>
        <begin position="230"/>
        <end position="247"/>
    </location>
</feature>
<keyword evidence="1" id="KW-1133">Transmembrane helix</keyword>
<reference evidence="2" key="1">
    <citation type="submission" date="2020-10" db="EMBL/GenBank/DDBJ databases">
        <authorList>
            <person name="Gilroy R."/>
        </authorList>
    </citation>
    <scope>NUCLEOTIDE SEQUENCE</scope>
    <source>
        <strain evidence="2">1383</strain>
    </source>
</reference>
<dbReference type="EMBL" id="DVLY01000065">
    <property type="protein sequence ID" value="HIT97749.1"/>
    <property type="molecule type" value="Genomic_DNA"/>
</dbReference>
<sequence>MLSEYIERFFTKSGRYFLMLRKAMARPQRGRVFARLYLREVDDLGFNSMGIVAFISFFVGAVVALQMAFNLEGSTMIPKHYVAYATREAVILEFSPTIIAIILCGKVGSYIASSIGTMRVTEQIEALDVMGVNSVNYLVLPKIAALLSFMPVLIMTSMVTALFGGWVAVITSGVATTAEYVNGLRMPFDTFYVAYAMIKSEVFAFVIATLPAFFGYYIKGGALEVGKASTNAVVWSSIVIIILNYVLTQTLLG</sequence>
<dbReference type="PANTHER" id="PTHR30188">
    <property type="entry name" value="ABC TRANSPORTER PERMEASE PROTEIN-RELATED"/>
    <property type="match status" value="1"/>
</dbReference>
<feature type="transmembrane region" description="Helical" evidence="1">
    <location>
        <begin position="46"/>
        <end position="69"/>
    </location>
</feature>
<dbReference type="GO" id="GO:0043190">
    <property type="term" value="C:ATP-binding cassette (ABC) transporter complex"/>
    <property type="evidence" value="ECO:0007669"/>
    <property type="project" value="InterPro"/>
</dbReference>
<organism evidence="2 3">
    <name type="scientific">Candidatus Merdimorpha stercoravium</name>
    <dbReference type="NCBI Taxonomy" id="2840863"/>
    <lineage>
        <taxon>Bacteria</taxon>
        <taxon>Pseudomonadati</taxon>
        <taxon>Bacteroidota</taxon>
        <taxon>Flavobacteriia</taxon>
        <taxon>Flavobacteriales</taxon>
        <taxon>Candidatus Merdimorpha</taxon>
    </lineage>
</organism>
<feature type="transmembrane region" description="Helical" evidence="1">
    <location>
        <begin position="90"/>
        <end position="115"/>
    </location>
</feature>
<dbReference type="Proteomes" id="UP000824161">
    <property type="component" value="Unassembled WGS sequence"/>
</dbReference>
<feature type="transmembrane region" description="Helical" evidence="1">
    <location>
        <begin position="193"/>
        <end position="218"/>
    </location>
</feature>
<dbReference type="AlphaFoldDB" id="A0A9D1HA16"/>
<accession>A0A9D1HA16</accession>
<reference evidence="2" key="2">
    <citation type="journal article" date="2021" name="PeerJ">
        <title>Extensive microbial diversity within the chicken gut microbiome revealed by metagenomics and culture.</title>
        <authorList>
            <person name="Gilroy R."/>
            <person name="Ravi A."/>
            <person name="Getino M."/>
            <person name="Pursley I."/>
            <person name="Horton D.L."/>
            <person name="Alikhan N.F."/>
            <person name="Baker D."/>
            <person name="Gharbi K."/>
            <person name="Hall N."/>
            <person name="Watson M."/>
            <person name="Adriaenssens E.M."/>
            <person name="Foster-Nyarko E."/>
            <person name="Jarju S."/>
            <person name="Secka A."/>
            <person name="Antonio M."/>
            <person name="Oren A."/>
            <person name="Chaudhuri R.R."/>
            <person name="La Ragione R."/>
            <person name="Hildebrand F."/>
            <person name="Pallen M.J."/>
        </authorList>
    </citation>
    <scope>NUCLEOTIDE SEQUENCE</scope>
    <source>
        <strain evidence="2">1383</strain>
    </source>
</reference>
<evidence type="ECO:0000256" key="1">
    <source>
        <dbReference type="SAM" id="Phobius"/>
    </source>
</evidence>
<evidence type="ECO:0000313" key="2">
    <source>
        <dbReference type="EMBL" id="HIT97749.1"/>
    </source>
</evidence>